<dbReference type="SUPFAM" id="SSF49401">
    <property type="entry name" value="Bacterial adhesins"/>
    <property type="match status" value="1"/>
</dbReference>
<dbReference type="Gene3D" id="2.60.40.740">
    <property type="match status" value="2"/>
</dbReference>
<evidence type="ECO:0000259" key="1">
    <source>
        <dbReference type="Pfam" id="PF05737"/>
    </source>
</evidence>
<dbReference type="AlphaFoldDB" id="A0AAW9J8Z9"/>
<feature type="domain" description="Collagen binding" evidence="1">
    <location>
        <begin position="7"/>
        <end position="95"/>
    </location>
</feature>
<feature type="non-terminal residue" evidence="2">
    <location>
        <position position="143"/>
    </location>
</feature>
<comment type="caution">
    <text evidence="2">The sequence shown here is derived from an EMBL/GenBank/DDBJ whole genome shotgun (WGS) entry which is preliminary data.</text>
</comment>
<dbReference type="EMBL" id="WNVG01001232">
    <property type="protein sequence ID" value="MDZ5035078.1"/>
    <property type="molecule type" value="Genomic_DNA"/>
</dbReference>
<evidence type="ECO:0000313" key="2">
    <source>
        <dbReference type="EMBL" id="MDZ5035078.1"/>
    </source>
</evidence>
<organism evidence="2 3">
    <name type="scientific">Clostridium perfringens</name>
    <dbReference type="NCBI Taxonomy" id="1502"/>
    <lineage>
        <taxon>Bacteria</taxon>
        <taxon>Bacillati</taxon>
        <taxon>Bacillota</taxon>
        <taxon>Clostridia</taxon>
        <taxon>Eubacteriales</taxon>
        <taxon>Clostridiaceae</taxon>
        <taxon>Clostridium</taxon>
    </lineage>
</organism>
<name>A0AAW9J8Z9_CLOPF</name>
<sequence length="143" mass="16079">SKNLGSIEVLDTIKDNQVIDKDSIEVYEYSVEANGNMKIGQKVDSSKYTIKEINEKSFKIEINSATSAYRIIFKTKIIGKSQSEYLNTATVGDVDYSGKVTYTDHDKFVEKEGQQIGRNIKWRIAVNKSLSEIENATLVDTLS</sequence>
<protein>
    <recommendedName>
        <fullName evidence="1">Collagen binding domain-containing protein</fullName>
    </recommendedName>
</protein>
<dbReference type="Proteomes" id="UP001289066">
    <property type="component" value="Unassembled WGS sequence"/>
</dbReference>
<dbReference type="Pfam" id="PF05737">
    <property type="entry name" value="Collagen_bind"/>
    <property type="match status" value="1"/>
</dbReference>
<dbReference type="InterPro" id="IPR008966">
    <property type="entry name" value="Adhesion_dom_sf"/>
</dbReference>
<evidence type="ECO:0000313" key="3">
    <source>
        <dbReference type="Proteomes" id="UP001289066"/>
    </source>
</evidence>
<proteinExistence type="predicted"/>
<gene>
    <name evidence="2" type="ORF">GNF81_20545</name>
</gene>
<dbReference type="GO" id="GO:0005518">
    <property type="term" value="F:collagen binding"/>
    <property type="evidence" value="ECO:0007669"/>
    <property type="project" value="InterPro"/>
</dbReference>
<feature type="non-terminal residue" evidence="2">
    <location>
        <position position="1"/>
    </location>
</feature>
<dbReference type="InterPro" id="IPR008456">
    <property type="entry name" value="Collagen-bd_dom"/>
</dbReference>
<dbReference type="RefSeq" id="WP_322413423.1">
    <property type="nucleotide sequence ID" value="NZ_WNVG01001232.1"/>
</dbReference>
<accession>A0AAW9J8Z9</accession>
<reference evidence="2" key="1">
    <citation type="submission" date="2019-11" db="EMBL/GenBank/DDBJ databases">
        <title>Characterization of Clostridium perfringens isolates from swine manure treated agricultural soils.</title>
        <authorList>
            <person name="Wushke S.T."/>
        </authorList>
    </citation>
    <scope>NUCLEOTIDE SEQUENCE</scope>
    <source>
        <strain evidence="2">X15</strain>
    </source>
</reference>